<dbReference type="EMBL" id="JAEPRE010000062">
    <property type="protein sequence ID" value="KAG2234066.1"/>
    <property type="molecule type" value="Genomic_DNA"/>
</dbReference>
<organism evidence="2 3">
    <name type="scientific">Thamnidium elegans</name>
    <dbReference type="NCBI Taxonomy" id="101142"/>
    <lineage>
        <taxon>Eukaryota</taxon>
        <taxon>Fungi</taxon>
        <taxon>Fungi incertae sedis</taxon>
        <taxon>Mucoromycota</taxon>
        <taxon>Mucoromycotina</taxon>
        <taxon>Mucoromycetes</taxon>
        <taxon>Mucorales</taxon>
        <taxon>Mucorineae</taxon>
        <taxon>Mucoraceae</taxon>
        <taxon>Thamnidium</taxon>
    </lineage>
</organism>
<sequence>MEHPGLEDLKEYIKHNKNSRFSTFVLKHKELIPGWSMDIRADSMNGLHSAWFNRYSDAYVVAIKIETIQYCCLGRNLLKLYAQAINVYHEEAIDTLTTAATPAAAYVRQLITPTNNNVSNSPIPPDGDENESTQGDNDVDCDTNEDNDTATPILVHPVRSPPSMSISDEASFSNELLTSTPLSLTLHVPGPNRFYVDHIDISERFYNMQQYVFNFVEANNLTLESDVHLILSLSSILLLQNNNRLHKDMVPFFGDKIYQKVRESILDSLNMAYKFPGEILLGIIETAQSVYNKTNNRINAAASLLSLADTVDNPIDKKLIVSASQLLQFLPMDPTYSDICETKLITRYILHAMQPLFDDYERDIRLEFTFTEPADNHNREVSFTGCPDCIISVFPHQTDNAVNVGYGEVKRQSMAGDHYLVNLDLVRLATLGKNTINENELSGSLSIHVVGPYITFYLIQLKADGLYCMTELTHVQCPMSVSEVPAYITNFSNLKNVLHVFQSFCKYEDTNADLSSWRRDSLLATDVMLILEKKKNRKRKNTTGHYACK</sequence>
<keyword evidence="3" id="KW-1185">Reference proteome</keyword>
<comment type="caution">
    <text evidence="2">The sequence shown here is derived from an EMBL/GenBank/DDBJ whole genome shotgun (WGS) entry which is preliminary data.</text>
</comment>
<name>A0A8H7VTJ6_9FUNG</name>
<proteinExistence type="predicted"/>
<feature type="compositionally biased region" description="Acidic residues" evidence="1">
    <location>
        <begin position="126"/>
        <end position="148"/>
    </location>
</feature>
<feature type="region of interest" description="Disordered" evidence="1">
    <location>
        <begin position="115"/>
        <end position="158"/>
    </location>
</feature>
<evidence type="ECO:0000313" key="3">
    <source>
        <dbReference type="Proteomes" id="UP000613177"/>
    </source>
</evidence>
<evidence type="ECO:0000313" key="2">
    <source>
        <dbReference type="EMBL" id="KAG2234066.1"/>
    </source>
</evidence>
<gene>
    <name evidence="2" type="ORF">INT48_006211</name>
</gene>
<evidence type="ECO:0000256" key="1">
    <source>
        <dbReference type="SAM" id="MobiDB-lite"/>
    </source>
</evidence>
<dbReference type="Proteomes" id="UP000613177">
    <property type="component" value="Unassembled WGS sequence"/>
</dbReference>
<dbReference type="AlphaFoldDB" id="A0A8H7VTJ6"/>
<protein>
    <submittedName>
        <fullName evidence="2">Uncharacterized protein</fullName>
    </submittedName>
</protein>
<accession>A0A8H7VTJ6</accession>
<reference evidence="2" key="1">
    <citation type="submission" date="2021-01" db="EMBL/GenBank/DDBJ databases">
        <title>Metabolic potential, ecology and presence of endohyphal bacteria is reflected in genomic diversity of Mucoromycotina.</title>
        <authorList>
            <person name="Muszewska A."/>
            <person name="Okrasinska A."/>
            <person name="Steczkiewicz K."/>
            <person name="Drgas O."/>
            <person name="Orlowska M."/>
            <person name="Perlinska-Lenart U."/>
            <person name="Aleksandrzak-Piekarczyk T."/>
            <person name="Szatraj K."/>
            <person name="Zielenkiewicz U."/>
            <person name="Pilsyk S."/>
            <person name="Malc E."/>
            <person name="Mieczkowski P."/>
            <person name="Kruszewska J.S."/>
            <person name="Biernat P."/>
            <person name="Pawlowska J."/>
        </authorList>
    </citation>
    <scope>NUCLEOTIDE SEQUENCE</scope>
    <source>
        <strain evidence="2">WA0000018081</strain>
    </source>
</reference>